<dbReference type="STRING" id="69395.AQ619_14370"/>
<dbReference type="Gene3D" id="1.20.1270.180">
    <property type="match status" value="1"/>
</dbReference>
<keyword evidence="4" id="KW-1185">Reference proteome</keyword>
<evidence type="ECO:0000313" key="3">
    <source>
        <dbReference type="EMBL" id="ALL14434.1"/>
    </source>
</evidence>
<protein>
    <recommendedName>
        <fullName evidence="2">Lysozyme inhibitor LprI-like N-terminal domain-containing protein</fullName>
    </recommendedName>
</protein>
<gene>
    <name evidence="3" type="ORF">AQ619_14370</name>
</gene>
<evidence type="ECO:0000313" key="4">
    <source>
        <dbReference type="Proteomes" id="UP000056905"/>
    </source>
</evidence>
<dbReference type="KEGG" id="chq:AQ619_14370"/>
<dbReference type="EMBL" id="CP013002">
    <property type="protein sequence ID" value="ALL14434.1"/>
    <property type="molecule type" value="Genomic_DNA"/>
</dbReference>
<keyword evidence="1" id="KW-0732">Signal</keyword>
<dbReference type="InterPro" id="IPR009739">
    <property type="entry name" value="LprI-like_N"/>
</dbReference>
<dbReference type="Pfam" id="PF07007">
    <property type="entry name" value="LprI"/>
    <property type="match status" value="1"/>
</dbReference>
<reference evidence="3 4" key="1">
    <citation type="submission" date="2015-10" db="EMBL/GenBank/DDBJ databases">
        <title>Conservation of the essential genome among Caulobacter and Brevundimonas species.</title>
        <authorList>
            <person name="Scott D."/>
            <person name="Ely B."/>
        </authorList>
    </citation>
    <scope>NUCLEOTIDE SEQUENCE [LARGE SCALE GENOMIC DNA]</scope>
    <source>
        <strain evidence="3 4">CB4</strain>
    </source>
</reference>
<organism evidence="3 4">
    <name type="scientific">Caulobacter henricii</name>
    <dbReference type="NCBI Taxonomy" id="69395"/>
    <lineage>
        <taxon>Bacteria</taxon>
        <taxon>Pseudomonadati</taxon>
        <taxon>Pseudomonadota</taxon>
        <taxon>Alphaproteobacteria</taxon>
        <taxon>Caulobacterales</taxon>
        <taxon>Caulobacteraceae</taxon>
        <taxon>Caulobacter</taxon>
    </lineage>
</organism>
<name>A0A0N7JHV3_9CAUL</name>
<evidence type="ECO:0000256" key="1">
    <source>
        <dbReference type="SAM" id="SignalP"/>
    </source>
</evidence>
<feature type="chain" id="PRO_5006014214" description="Lysozyme inhibitor LprI-like N-terminal domain-containing protein" evidence="1">
    <location>
        <begin position="23"/>
        <end position="139"/>
    </location>
</feature>
<accession>A0A0N7JHV3</accession>
<feature type="domain" description="Lysozyme inhibitor LprI-like N-terminal" evidence="2">
    <location>
        <begin position="39"/>
        <end position="133"/>
    </location>
</feature>
<dbReference type="AlphaFoldDB" id="A0A0N7JHV3"/>
<evidence type="ECO:0000259" key="2">
    <source>
        <dbReference type="Pfam" id="PF07007"/>
    </source>
</evidence>
<dbReference type="Proteomes" id="UP000056905">
    <property type="component" value="Chromosome"/>
</dbReference>
<dbReference type="PANTHER" id="PTHR39176:SF1">
    <property type="entry name" value="PERIPLASMIC PROTEIN"/>
    <property type="match status" value="1"/>
</dbReference>
<dbReference type="OrthoDB" id="7340239at2"/>
<dbReference type="PANTHER" id="PTHR39176">
    <property type="entry name" value="PERIPLASMIC PROTEIN-RELATED"/>
    <property type="match status" value="1"/>
</dbReference>
<feature type="signal peptide" evidence="1">
    <location>
        <begin position="1"/>
        <end position="22"/>
    </location>
</feature>
<sequence>MMFRTMLIAAALLAVAPVAAHAQAQSKEGVTYSPAYERCLEKPDNENTRGILRCGEAELAVQDARLNKAYKADMADLANAPEPKAALLKAQRAWIAFRDADCASVRALSGGTIAPIVMQICYLEHTARRAQALEDLLKP</sequence>
<dbReference type="RefSeq" id="WP_062149050.1">
    <property type="nucleotide sequence ID" value="NZ_CP013002.1"/>
</dbReference>
<proteinExistence type="predicted"/>